<keyword evidence="2" id="KW-1185">Reference proteome</keyword>
<comment type="caution">
    <text evidence="1">The sequence shown here is derived from an EMBL/GenBank/DDBJ whole genome shotgun (WGS) entry which is preliminary data.</text>
</comment>
<protein>
    <submittedName>
        <fullName evidence="1">Uncharacterized protein</fullName>
    </submittedName>
</protein>
<name>A0A811S173_9POAL</name>
<evidence type="ECO:0000313" key="2">
    <source>
        <dbReference type="Proteomes" id="UP000604825"/>
    </source>
</evidence>
<dbReference type="AlphaFoldDB" id="A0A811S173"/>
<sequence>MDRAEHVASKMLRARIDQSHGATLASDGDHGGCIMARARAQYLGILLGNGSHCGGSTDTWRLVQVSVSSGTVGAHYASSQPISISGARWCNGRPDEGGGRRHPCGRRGWGALQQIKRRVGGGAVDVVVVGVLEMDVAVCAPHVDAEKGEAVHRAEDDRAHEWIQIVGGHVQNGGLRWVFQQKGYLDEHPVAVEGCGGGAVPVDANDGVDVE</sequence>
<dbReference type="Proteomes" id="UP000604825">
    <property type="component" value="Unassembled WGS sequence"/>
</dbReference>
<dbReference type="EMBL" id="CAJGYO010000017">
    <property type="protein sequence ID" value="CAD6334793.1"/>
    <property type="molecule type" value="Genomic_DNA"/>
</dbReference>
<organism evidence="1 2">
    <name type="scientific">Miscanthus lutarioriparius</name>
    <dbReference type="NCBI Taxonomy" id="422564"/>
    <lineage>
        <taxon>Eukaryota</taxon>
        <taxon>Viridiplantae</taxon>
        <taxon>Streptophyta</taxon>
        <taxon>Embryophyta</taxon>
        <taxon>Tracheophyta</taxon>
        <taxon>Spermatophyta</taxon>
        <taxon>Magnoliopsida</taxon>
        <taxon>Liliopsida</taxon>
        <taxon>Poales</taxon>
        <taxon>Poaceae</taxon>
        <taxon>PACMAD clade</taxon>
        <taxon>Panicoideae</taxon>
        <taxon>Andropogonodae</taxon>
        <taxon>Andropogoneae</taxon>
        <taxon>Saccharinae</taxon>
        <taxon>Miscanthus</taxon>
    </lineage>
</organism>
<accession>A0A811S173</accession>
<proteinExistence type="predicted"/>
<reference evidence="1" key="1">
    <citation type="submission" date="2020-10" db="EMBL/GenBank/DDBJ databases">
        <authorList>
            <person name="Han B."/>
            <person name="Lu T."/>
            <person name="Zhao Q."/>
            <person name="Huang X."/>
            <person name="Zhao Y."/>
        </authorList>
    </citation>
    <scope>NUCLEOTIDE SEQUENCE</scope>
</reference>
<gene>
    <name evidence="1" type="ORF">NCGR_LOCUS58891</name>
</gene>
<evidence type="ECO:0000313" key="1">
    <source>
        <dbReference type="EMBL" id="CAD6334793.1"/>
    </source>
</evidence>